<protein>
    <recommendedName>
        <fullName evidence="3">Clp R domain-containing protein</fullName>
    </recommendedName>
</protein>
<keyword evidence="2" id="KW-1185">Reference proteome</keyword>
<dbReference type="RefSeq" id="WP_311701789.1">
    <property type="nucleotide sequence ID" value="NZ_JAVREY010000384.1"/>
</dbReference>
<comment type="caution">
    <text evidence="1">The sequence shown here is derived from an EMBL/GenBank/DDBJ whole genome shotgun (WGS) entry which is preliminary data.</text>
</comment>
<dbReference type="Proteomes" id="UP001183809">
    <property type="component" value="Unassembled WGS sequence"/>
</dbReference>
<proteinExistence type="predicted"/>
<evidence type="ECO:0000313" key="2">
    <source>
        <dbReference type="Proteomes" id="UP001183809"/>
    </source>
</evidence>
<evidence type="ECO:0008006" key="3">
    <source>
        <dbReference type="Google" id="ProtNLM"/>
    </source>
</evidence>
<sequence length="48" mass="5166">MGTEHILLALLEFEHGSGVLADVGLAKEPVEAKVVEMLAVYLGTQEKE</sequence>
<gene>
    <name evidence="1" type="ORF">RM764_47115</name>
</gene>
<evidence type="ECO:0000313" key="1">
    <source>
        <dbReference type="EMBL" id="MDT0470385.1"/>
    </source>
</evidence>
<name>A0ABU2UB25_9ACTN</name>
<reference evidence="2" key="1">
    <citation type="submission" date="2023-07" db="EMBL/GenBank/DDBJ databases">
        <title>30 novel species of actinomycetes from the DSMZ collection.</title>
        <authorList>
            <person name="Nouioui I."/>
        </authorList>
    </citation>
    <scope>NUCLEOTIDE SEQUENCE [LARGE SCALE GENOMIC DNA]</scope>
    <source>
        <strain evidence="2">DSM 41699</strain>
    </source>
</reference>
<accession>A0ABU2UB25</accession>
<organism evidence="1 2">
    <name type="scientific">Streptomyces gibsoniae</name>
    <dbReference type="NCBI Taxonomy" id="3075529"/>
    <lineage>
        <taxon>Bacteria</taxon>
        <taxon>Bacillati</taxon>
        <taxon>Actinomycetota</taxon>
        <taxon>Actinomycetes</taxon>
        <taxon>Kitasatosporales</taxon>
        <taxon>Streptomycetaceae</taxon>
        <taxon>Streptomyces</taxon>
    </lineage>
</organism>
<dbReference type="EMBL" id="JAVREY010000384">
    <property type="protein sequence ID" value="MDT0470385.1"/>
    <property type="molecule type" value="Genomic_DNA"/>
</dbReference>